<dbReference type="Proteomes" id="UP000435910">
    <property type="component" value="Unassembled WGS sequence"/>
</dbReference>
<comment type="caution">
    <text evidence="1">The sequence shown here is derived from an EMBL/GenBank/DDBJ whole genome shotgun (WGS) entry which is preliminary data.</text>
</comment>
<evidence type="ECO:0000313" key="2">
    <source>
        <dbReference type="Proteomes" id="UP000435910"/>
    </source>
</evidence>
<reference evidence="1 2" key="1">
    <citation type="submission" date="2019-06" db="EMBL/GenBank/DDBJ databases">
        <title>Genome sequence analysis of &gt;100 Bacillus licheniformis strains suggests intrinsic resistance to this species.</title>
        <authorList>
            <person name="Wels M."/>
            <person name="Siezen R.J."/>
            <person name="Johansen E."/>
            <person name="Stuer-Lauridsen B."/>
            <person name="Bjerre K."/>
            <person name="Nielsen B.K.K."/>
        </authorList>
    </citation>
    <scope>NUCLEOTIDE SEQUENCE [LARGE SCALE GENOMIC DNA]</scope>
    <source>
        <strain evidence="1 2">BAC-16736</strain>
    </source>
</reference>
<sequence>MAKAPSIRRGFFCHSAERMIIFQTIASFQMIHDRLKWEKRR</sequence>
<gene>
    <name evidence="1" type="ORF">CHCC16736_2015</name>
</gene>
<evidence type="ECO:0000313" key="1">
    <source>
        <dbReference type="EMBL" id="TWL34235.1"/>
    </source>
</evidence>
<name>A0A8B5YIP9_BACLI</name>
<organism evidence="1 2">
    <name type="scientific">Bacillus licheniformis</name>
    <dbReference type="NCBI Taxonomy" id="1402"/>
    <lineage>
        <taxon>Bacteria</taxon>
        <taxon>Bacillati</taxon>
        <taxon>Bacillota</taxon>
        <taxon>Bacilli</taxon>
        <taxon>Bacillales</taxon>
        <taxon>Bacillaceae</taxon>
        <taxon>Bacillus</taxon>
    </lineage>
</organism>
<protein>
    <submittedName>
        <fullName evidence="1">Uncharacterized protein</fullName>
    </submittedName>
</protein>
<dbReference type="EMBL" id="NILC01000001">
    <property type="protein sequence ID" value="TWL34235.1"/>
    <property type="molecule type" value="Genomic_DNA"/>
</dbReference>
<dbReference type="AlphaFoldDB" id="A0A8B5YIP9"/>
<proteinExistence type="predicted"/>
<accession>A0A8B5YIP9</accession>